<dbReference type="InterPro" id="IPR012327">
    <property type="entry name" value="MeTrfase_D12"/>
</dbReference>
<evidence type="ECO:0000256" key="6">
    <source>
        <dbReference type="ARBA" id="ARBA00047942"/>
    </source>
</evidence>
<organism evidence="8 9">
    <name type="scientific">Kingella negevensis</name>
    <dbReference type="NCBI Taxonomy" id="1522312"/>
    <lineage>
        <taxon>Bacteria</taxon>
        <taxon>Pseudomonadati</taxon>
        <taxon>Pseudomonadota</taxon>
        <taxon>Betaproteobacteria</taxon>
        <taxon>Neisseriales</taxon>
        <taxon>Neisseriaceae</taxon>
        <taxon>Kingella</taxon>
    </lineage>
</organism>
<dbReference type="EMBL" id="FXUV02000033">
    <property type="protein sequence ID" value="SNB74575.1"/>
    <property type="molecule type" value="Genomic_DNA"/>
</dbReference>
<dbReference type="GO" id="GO:0006298">
    <property type="term" value="P:mismatch repair"/>
    <property type="evidence" value="ECO:0007669"/>
    <property type="project" value="TreeGrafter"/>
</dbReference>
<feature type="binding site" evidence="7">
    <location>
        <position position="11"/>
    </location>
    <ligand>
        <name>S-adenosyl-L-methionine</name>
        <dbReference type="ChEBI" id="CHEBI:59789"/>
    </ligand>
</feature>
<evidence type="ECO:0000256" key="5">
    <source>
        <dbReference type="ARBA" id="ARBA00022691"/>
    </source>
</evidence>
<dbReference type="PANTHER" id="PTHR30481">
    <property type="entry name" value="DNA ADENINE METHYLASE"/>
    <property type="match status" value="1"/>
</dbReference>
<gene>
    <name evidence="8" type="primary">dpnM</name>
    <name evidence="8" type="ORF">KEBURONENSIS_01535</name>
</gene>
<comment type="caution">
    <text evidence="8">The sequence shown here is derived from an EMBL/GenBank/DDBJ whole genome shotgun (WGS) entry which is preliminary data.</text>
</comment>
<dbReference type="GO" id="GO:0043565">
    <property type="term" value="F:sequence-specific DNA binding"/>
    <property type="evidence" value="ECO:0007669"/>
    <property type="project" value="TreeGrafter"/>
</dbReference>
<proteinExistence type="inferred from homology"/>
<dbReference type="NCBIfam" id="TIGR00571">
    <property type="entry name" value="dam"/>
    <property type="match status" value="1"/>
</dbReference>
<feature type="binding site" evidence="7">
    <location>
        <position position="179"/>
    </location>
    <ligand>
        <name>S-adenosyl-L-methionine</name>
        <dbReference type="ChEBI" id="CHEBI:59789"/>
    </ligand>
</feature>
<dbReference type="AlphaFoldDB" id="A0A238TC88"/>
<dbReference type="Gene3D" id="1.10.1020.10">
    <property type="entry name" value="Adenine-specific Methyltransferase, Domain 2"/>
    <property type="match status" value="1"/>
</dbReference>
<dbReference type="Proteomes" id="UP000215450">
    <property type="component" value="Unassembled WGS sequence"/>
</dbReference>
<keyword evidence="5" id="KW-0949">S-adenosyl-L-methionine</keyword>
<dbReference type="GO" id="GO:0009007">
    <property type="term" value="F:site-specific DNA-methyltransferase (adenine-specific) activity"/>
    <property type="evidence" value="ECO:0007669"/>
    <property type="project" value="UniProtKB-EC"/>
</dbReference>
<dbReference type="GO" id="GO:0032259">
    <property type="term" value="P:methylation"/>
    <property type="evidence" value="ECO:0007669"/>
    <property type="project" value="UniProtKB-KW"/>
</dbReference>
<keyword evidence="4 8" id="KW-0808">Transferase</keyword>
<comment type="similarity">
    <text evidence="1">Belongs to the N(4)/N(6)-methyltransferase family.</text>
</comment>
<keyword evidence="9" id="KW-1185">Reference proteome</keyword>
<dbReference type="InterPro" id="IPR012263">
    <property type="entry name" value="M_m6A_EcoRV"/>
</dbReference>
<evidence type="ECO:0000313" key="8">
    <source>
        <dbReference type="EMBL" id="SNB74575.1"/>
    </source>
</evidence>
<accession>A0A238TC88</accession>
<dbReference type="PRINTS" id="PR00505">
    <property type="entry name" value="D12N6MTFRASE"/>
</dbReference>
<dbReference type="Gene3D" id="3.40.50.150">
    <property type="entry name" value="Vaccinia Virus protein VP39"/>
    <property type="match status" value="1"/>
</dbReference>
<dbReference type="PIRSF" id="PIRSF000398">
    <property type="entry name" value="M_m6A_EcoRV"/>
    <property type="match status" value="1"/>
</dbReference>
<evidence type="ECO:0000256" key="7">
    <source>
        <dbReference type="PIRSR" id="PIRSR000398-1"/>
    </source>
</evidence>
<keyword evidence="3 8" id="KW-0489">Methyltransferase</keyword>
<dbReference type="RefSeq" id="WP_180676238.1">
    <property type="nucleotide sequence ID" value="NZ_FXUV02000033.1"/>
</dbReference>
<feature type="binding site" evidence="7">
    <location>
        <position position="15"/>
    </location>
    <ligand>
        <name>S-adenosyl-L-methionine</name>
        <dbReference type="ChEBI" id="CHEBI:59789"/>
    </ligand>
</feature>
<dbReference type="GO" id="GO:0009307">
    <property type="term" value="P:DNA restriction-modification system"/>
    <property type="evidence" value="ECO:0007669"/>
    <property type="project" value="InterPro"/>
</dbReference>
<dbReference type="InterPro" id="IPR023095">
    <property type="entry name" value="Ade_MeTrfase_dom_2"/>
</dbReference>
<dbReference type="GO" id="GO:1904047">
    <property type="term" value="F:S-adenosyl-L-methionine binding"/>
    <property type="evidence" value="ECO:0007669"/>
    <property type="project" value="TreeGrafter"/>
</dbReference>
<dbReference type="EC" id="2.1.1.72" evidence="2"/>
<evidence type="ECO:0000256" key="4">
    <source>
        <dbReference type="ARBA" id="ARBA00022679"/>
    </source>
</evidence>
<evidence type="ECO:0000256" key="2">
    <source>
        <dbReference type="ARBA" id="ARBA00011900"/>
    </source>
</evidence>
<dbReference type="InterPro" id="IPR029063">
    <property type="entry name" value="SAM-dependent_MTases_sf"/>
</dbReference>
<evidence type="ECO:0000313" key="9">
    <source>
        <dbReference type="Proteomes" id="UP000215450"/>
    </source>
</evidence>
<sequence>MTQKSLPIIPWMGGKRRLAKRLLPLFPEHSCYVELFAGGAALFFMREQAAKTEVLNDINGQLVNLYRVVQHHFDEFVRQFDYTLTSREVFTRLHATPPELLTDIQRAARFFYLQHNAFGGKPSGQNFGTATTSQAWSAIDIAEKLQAARQRLGGVFIENEPWQRCVKRYDRPHTFFYADPPYWQTAGYERVFDWTEYKQLAQTMRTMQGKMMLSINDHPDIRALFAEFNITELQLAYSVGRKTESRIQRGELVICNY</sequence>
<dbReference type="Pfam" id="PF02086">
    <property type="entry name" value="MethyltransfD12"/>
    <property type="match status" value="1"/>
</dbReference>
<name>A0A238TC88_9NEIS</name>
<dbReference type="SUPFAM" id="SSF53335">
    <property type="entry name" value="S-adenosyl-L-methionine-dependent methyltransferases"/>
    <property type="match status" value="1"/>
</dbReference>
<dbReference type="PANTHER" id="PTHR30481:SF4">
    <property type="entry name" value="SITE-SPECIFIC DNA-METHYLTRANSFERASE (ADENINE-SPECIFIC)"/>
    <property type="match status" value="1"/>
</dbReference>
<evidence type="ECO:0000256" key="1">
    <source>
        <dbReference type="ARBA" id="ARBA00006594"/>
    </source>
</evidence>
<protein>
    <recommendedName>
        <fullName evidence="2">site-specific DNA-methyltransferase (adenine-specific)</fullName>
        <ecNumber evidence="2">2.1.1.72</ecNumber>
    </recommendedName>
</protein>
<reference evidence="8" key="1">
    <citation type="submission" date="2017-06" db="EMBL/GenBank/DDBJ databases">
        <authorList>
            <person name="Laurent S."/>
        </authorList>
    </citation>
    <scope>NUCLEOTIDE SEQUENCE</scope>
    <source>
        <strain evidence="8">Kingella_eburonensis</strain>
    </source>
</reference>
<feature type="binding site" evidence="7">
    <location>
        <position position="57"/>
    </location>
    <ligand>
        <name>S-adenosyl-L-methionine</name>
        <dbReference type="ChEBI" id="CHEBI:59789"/>
    </ligand>
</feature>
<comment type="catalytic activity">
    <reaction evidence="6">
        <text>a 2'-deoxyadenosine in DNA + S-adenosyl-L-methionine = an N(6)-methyl-2'-deoxyadenosine in DNA + S-adenosyl-L-homocysteine + H(+)</text>
        <dbReference type="Rhea" id="RHEA:15197"/>
        <dbReference type="Rhea" id="RHEA-COMP:12418"/>
        <dbReference type="Rhea" id="RHEA-COMP:12419"/>
        <dbReference type="ChEBI" id="CHEBI:15378"/>
        <dbReference type="ChEBI" id="CHEBI:57856"/>
        <dbReference type="ChEBI" id="CHEBI:59789"/>
        <dbReference type="ChEBI" id="CHEBI:90615"/>
        <dbReference type="ChEBI" id="CHEBI:90616"/>
        <dbReference type="EC" id="2.1.1.72"/>
    </reaction>
</comment>
<evidence type="ECO:0000256" key="3">
    <source>
        <dbReference type="ARBA" id="ARBA00022603"/>
    </source>
</evidence>